<dbReference type="InterPro" id="IPR040632">
    <property type="entry name" value="Sulfotransfer_4"/>
</dbReference>
<keyword evidence="1" id="KW-0472">Membrane</keyword>
<dbReference type="AlphaFoldDB" id="A0A9P4H677"/>
<reference evidence="2" key="1">
    <citation type="journal article" date="2020" name="Stud. Mycol.">
        <title>101 Dothideomycetes genomes: a test case for predicting lifestyles and emergence of pathogens.</title>
        <authorList>
            <person name="Haridas S."/>
            <person name="Albert R."/>
            <person name="Binder M."/>
            <person name="Bloem J."/>
            <person name="Labutti K."/>
            <person name="Salamov A."/>
            <person name="Andreopoulos B."/>
            <person name="Baker S."/>
            <person name="Barry K."/>
            <person name="Bills G."/>
            <person name="Bluhm B."/>
            <person name="Cannon C."/>
            <person name="Castanera R."/>
            <person name="Culley D."/>
            <person name="Daum C."/>
            <person name="Ezra D."/>
            <person name="Gonzalez J."/>
            <person name="Henrissat B."/>
            <person name="Kuo A."/>
            <person name="Liang C."/>
            <person name="Lipzen A."/>
            <person name="Lutzoni F."/>
            <person name="Magnuson J."/>
            <person name="Mondo S."/>
            <person name="Nolan M."/>
            <person name="Ohm R."/>
            <person name="Pangilinan J."/>
            <person name="Park H.-J."/>
            <person name="Ramirez L."/>
            <person name="Alfaro M."/>
            <person name="Sun H."/>
            <person name="Tritt A."/>
            <person name="Yoshinaga Y."/>
            <person name="Zwiers L.-H."/>
            <person name="Turgeon B."/>
            <person name="Goodwin S."/>
            <person name="Spatafora J."/>
            <person name="Crous P."/>
            <person name="Grigoriev I."/>
        </authorList>
    </citation>
    <scope>NUCLEOTIDE SEQUENCE</scope>
    <source>
        <strain evidence="2">CBS 110217</strain>
    </source>
</reference>
<dbReference type="InterPro" id="IPR027417">
    <property type="entry name" value="P-loop_NTPase"/>
</dbReference>
<sequence length="296" mass="34151">MTTTNRLIDANTHARKKPMRILVLGMCRTGTTTMSIALRKLGYTPHQMREVLVNPTELALWQEAINVTLLSAQDRPLAQRNMAPYGWPEFDKLLADYDVVMDLPGCVFAKELVDAYPDAKVILTTRNYDDWEESMKNSIWCLCTWRLFALARYFDISQMAPLTHLIHSVFRVHNGSTYGGPVSKAAYEKHYATVRSLVPKGRLLELDPDTSDWEPLCKFLDREIPKESFPKMAEEKSMRVNLENAWWDFVHYVALMCALPGGVFLLGIVAYVYADAFREMRDEYILIPLREYLDRL</sequence>
<dbReference type="EMBL" id="ML978214">
    <property type="protein sequence ID" value="KAF2028302.1"/>
    <property type="molecule type" value="Genomic_DNA"/>
</dbReference>
<proteinExistence type="predicted"/>
<dbReference type="OrthoDB" id="408152at2759"/>
<keyword evidence="1" id="KW-0812">Transmembrane</keyword>
<keyword evidence="1" id="KW-1133">Transmembrane helix</keyword>
<name>A0A9P4H677_9PLEO</name>
<dbReference type="SUPFAM" id="SSF52540">
    <property type="entry name" value="P-loop containing nucleoside triphosphate hydrolases"/>
    <property type="match status" value="1"/>
</dbReference>
<evidence type="ECO:0008006" key="4">
    <source>
        <dbReference type="Google" id="ProtNLM"/>
    </source>
</evidence>
<evidence type="ECO:0000313" key="3">
    <source>
        <dbReference type="Proteomes" id="UP000799777"/>
    </source>
</evidence>
<dbReference type="Proteomes" id="UP000799777">
    <property type="component" value="Unassembled WGS sequence"/>
</dbReference>
<feature type="transmembrane region" description="Helical" evidence="1">
    <location>
        <begin position="249"/>
        <end position="274"/>
    </location>
</feature>
<evidence type="ECO:0000313" key="2">
    <source>
        <dbReference type="EMBL" id="KAF2028302.1"/>
    </source>
</evidence>
<gene>
    <name evidence="2" type="ORF">EK21DRAFT_101906</name>
</gene>
<keyword evidence="3" id="KW-1185">Reference proteome</keyword>
<protein>
    <recommendedName>
        <fullName evidence="4">P-loop containing nucleoside triphosphate hydrolase protein</fullName>
    </recommendedName>
</protein>
<organism evidence="2 3">
    <name type="scientific">Setomelanomma holmii</name>
    <dbReference type="NCBI Taxonomy" id="210430"/>
    <lineage>
        <taxon>Eukaryota</taxon>
        <taxon>Fungi</taxon>
        <taxon>Dikarya</taxon>
        <taxon>Ascomycota</taxon>
        <taxon>Pezizomycotina</taxon>
        <taxon>Dothideomycetes</taxon>
        <taxon>Pleosporomycetidae</taxon>
        <taxon>Pleosporales</taxon>
        <taxon>Pleosporineae</taxon>
        <taxon>Phaeosphaeriaceae</taxon>
        <taxon>Setomelanomma</taxon>
    </lineage>
</organism>
<dbReference type="PANTHER" id="PTHR36978:SF4">
    <property type="entry name" value="P-LOOP CONTAINING NUCLEOSIDE TRIPHOSPHATE HYDROLASE PROTEIN"/>
    <property type="match status" value="1"/>
</dbReference>
<accession>A0A9P4H677</accession>
<comment type="caution">
    <text evidence="2">The sequence shown here is derived from an EMBL/GenBank/DDBJ whole genome shotgun (WGS) entry which is preliminary data.</text>
</comment>
<dbReference type="PANTHER" id="PTHR36978">
    <property type="entry name" value="P-LOOP CONTAINING NUCLEOTIDE TRIPHOSPHATE HYDROLASE"/>
    <property type="match status" value="1"/>
</dbReference>
<dbReference type="Gene3D" id="3.40.50.300">
    <property type="entry name" value="P-loop containing nucleotide triphosphate hydrolases"/>
    <property type="match status" value="1"/>
</dbReference>
<dbReference type="Pfam" id="PF17784">
    <property type="entry name" value="Sulfotransfer_4"/>
    <property type="match status" value="1"/>
</dbReference>
<evidence type="ECO:0000256" key="1">
    <source>
        <dbReference type="SAM" id="Phobius"/>
    </source>
</evidence>